<name>A0AAV7GRP9_DENCH</name>
<keyword evidence="3" id="KW-1185">Reference proteome</keyword>
<accession>A0AAV7GRP9</accession>
<evidence type="ECO:0000313" key="2">
    <source>
        <dbReference type="EMBL" id="KAH0459042.1"/>
    </source>
</evidence>
<evidence type="ECO:0000256" key="1">
    <source>
        <dbReference type="SAM" id="MobiDB-lite"/>
    </source>
</evidence>
<organism evidence="2 3">
    <name type="scientific">Dendrobium chrysotoxum</name>
    <name type="common">Orchid</name>
    <dbReference type="NCBI Taxonomy" id="161865"/>
    <lineage>
        <taxon>Eukaryota</taxon>
        <taxon>Viridiplantae</taxon>
        <taxon>Streptophyta</taxon>
        <taxon>Embryophyta</taxon>
        <taxon>Tracheophyta</taxon>
        <taxon>Spermatophyta</taxon>
        <taxon>Magnoliopsida</taxon>
        <taxon>Liliopsida</taxon>
        <taxon>Asparagales</taxon>
        <taxon>Orchidaceae</taxon>
        <taxon>Epidendroideae</taxon>
        <taxon>Malaxideae</taxon>
        <taxon>Dendrobiinae</taxon>
        <taxon>Dendrobium</taxon>
    </lineage>
</organism>
<evidence type="ECO:0000313" key="3">
    <source>
        <dbReference type="Proteomes" id="UP000775213"/>
    </source>
</evidence>
<feature type="region of interest" description="Disordered" evidence="1">
    <location>
        <begin position="76"/>
        <end position="100"/>
    </location>
</feature>
<feature type="compositionally biased region" description="Basic and acidic residues" evidence="1">
    <location>
        <begin position="78"/>
        <end position="87"/>
    </location>
</feature>
<sequence length="230" mass="25744">MVLGIAGECGKLLESLGDAGVWDLGWEQVLGEGKAYLGGKGLEVIRGFWGNSKVKFPKEMTGGSIFKRAKKAICRGGSSRDEQENPTRHRGRTTCADKQNMPPRTRIHIEVNENNIPESILLGTYLGVVAGDPILAPIAFPNWRNKGMESFKKKMLAKVEAEYWDSRPIKEILEIVSVGIDQTQWCQLVNQWSKLEDQERAIKHSTNVKKKTCPHTMGHVSSVRKKKEMV</sequence>
<reference evidence="2 3" key="1">
    <citation type="journal article" date="2021" name="Hortic Res">
        <title>Chromosome-scale assembly of the Dendrobium chrysotoxum genome enhances the understanding of orchid evolution.</title>
        <authorList>
            <person name="Zhang Y."/>
            <person name="Zhang G.Q."/>
            <person name="Zhang D."/>
            <person name="Liu X.D."/>
            <person name="Xu X.Y."/>
            <person name="Sun W.H."/>
            <person name="Yu X."/>
            <person name="Zhu X."/>
            <person name="Wang Z.W."/>
            <person name="Zhao X."/>
            <person name="Zhong W.Y."/>
            <person name="Chen H."/>
            <person name="Yin W.L."/>
            <person name="Huang T."/>
            <person name="Niu S.C."/>
            <person name="Liu Z.J."/>
        </authorList>
    </citation>
    <scope>NUCLEOTIDE SEQUENCE [LARGE SCALE GENOMIC DNA]</scope>
    <source>
        <strain evidence="2">Lindl</strain>
    </source>
</reference>
<protein>
    <submittedName>
        <fullName evidence="2">Uncharacterized protein</fullName>
    </submittedName>
</protein>
<dbReference type="Proteomes" id="UP000775213">
    <property type="component" value="Unassembled WGS sequence"/>
</dbReference>
<proteinExistence type="predicted"/>
<dbReference type="EMBL" id="JAGFBR010000011">
    <property type="protein sequence ID" value="KAH0459042.1"/>
    <property type="molecule type" value="Genomic_DNA"/>
</dbReference>
<gene>
    <name evidence="2" type="ORF">IEQ34_011856</name>
</gene>
<comment type="caution">
    <text evidence="2">The sequence shown here is derived from an EMBL/GenBank/DDBJ whole genome shotgun (WGS) entry which is preliminary data.</text>
</comment>
<dbReference type="AlphaFoldDB" id="A0AAV7GRP9"/>